<dbReference type="OrthoDB" id="342981at2759"/>
<feature type="domain" description="SNARE-complex protein Syntaxin-18 N-terminal" evidence="9">
    <location>
        <begin position="5"/>
        <end position="86"/>
    </location>
</feature>
<gene>
    <name evidence="10" type="ORF">J5N97_009152</name>
</gene>
<name>A0A9D5HM09_9LILI</name>
<keyword evidence="7" id="KW-0175">Coiled coil</keyword>
<proteinExistence type="inferred from homology"/>
<dbReference type="GO" id="GO:0015031">
    <property type="term" value="P:protein transport"/>
    <property type="evidence" value="ECO:0007669"/>
    <property type="project" value="UniProtKB-KW"/>
</dbReference>
<keyword evidence="3" id="KW-0813">Transport</keyword>
<evidence type="ECO:0000259" key="9">
    <source>
        <dbReference type="Pfam" id="PF10496"/>
    </source>
</evidence>
<evidence type="ECO:0000256" key="6">
    <source>
        <dbReference type="ARBA" id="ARBA00022989"/>
    </source>
</evidence>
<keyword evidence="6" id="KW-1133">Transmembrane helix</keyword>
<dbReference type="InterPro" id="IPR019529">
    <property type="entry name" value="Syntaxin-18_N"/>
</dbReference>
<dbReference type="EMBL" id="JAGGNH010000002">
    <property type="protein sequence ID" value="KAJ0980897.1"/>
    <property type="molecule type" value="Genomic_DNA"/>
</dbReference>
<dbReference type="PANTHER" id="PTHR15959:SF0">
    <property type="entry name" value="SYNTAXIN-18"/>
    <property type="match status" value="1"/>
</dbReference>
<dbReference type="PANTHER" id="PTHR15959">
    <property type="entry name" value="SYNTAXIN-18"/>
    <property type="match status" value="1"/>
</dbReference>
<dbReference type="GO" id="GO:0031201">
    <property type="term" value="C:SNARE complex"/>
    <property type="evidence" value="ECO:0007669"/>
    <property type="project" value="TreeGrafter"/>
</dbReference>
<organism evidence="10 11">
    <name type="scientific">Dioscorea zingiberensis</name>
    <dbReference type="NCBI Taxonomy" id="325984"/>
    <lineage>
        <taxon>Eukaryota</taxon>
        <taxon>Viridiplantae</taxon>
        <taxon>Streptophyta</taxon>
        <taxon>Embryophyta</taxon>
        <taxon>Tracheophyta</taxon>
        <taxon>Spermatophyta</taxon>
        <taxon>Magnoliopsida</taxon>
        <taxon>Liliopsida</taxon>
        <taxon>Dioscoreales</taxon>
        <taxon>Dioscoreaceae</taxon>
        <taxon>Dioscorea</taxon>
    </lineage>
</organism>
<evidence type="ECO:0000256" key="4">
    <source>
        <dbReference type="ARBA" id="ARBA00022692"/>
    </source>
</evidence>
<accession>A0A9D5HM09</accession>
<evidence type="ECO:0000256" key="5">
    <source>
        <dbReference type="ARBA" id="ARBA00022927"/>
    </source>
</evidence>
<keyword evidence="8" id="KW-0472">Membrane</keyword>
<reference evidence="10" key="2">
    <citation type="journal article" date="2022" name="Hortic Res">
        <title>The genome of Dioscorea zingiberensis sheds light on the biosynthesis, origin and evolution of the medicinally important diosgenin saponins.</title>
        <authorList>
            <person name="Li Y."/>
            <person name="Tan C."/>
            <person name="Li Z."/>
            <person name="Guo J."/>
            <person name="Li S."/>
            <person name="Chen X."/>
            <person name="Wang C."/>
            <person name="Dai X."/>
            <person name="Yang H."/>
            <person name="Song W."/>
            <person name="Hou L."/>
            <person name="Xu J."/>
            <person name="Tong Z."/>
            <person name="Xu A."/>
            <person name="Yuan X."/>
            <person name="Wang W."/>
            <person name="Yang Q."/>
            <person name="Chen L."/>
            <person name="Sun Z."/>
            <person name="Wang K."/>
            <person name="Pan B."/>
            <person name="Chen J."/>
            <person name="Bao Y."/>
            <person name="Liu F."/>
            <person name="Qi X."/>
            <person name="Gang D.R."/>
            <person name="Wen J."/>
            <person name="Li J."/>
        </authorList>
    </citation>
    <scope>NUCLEOTIDE SEQUENCE</scope>
    <source>
        <strain evidence="10">Dzin_1.0</strain>
    </source>
</reference>
<dbReference type="Proteomes" id="UP001085076">
    <property type="component" value="Miscellaneous, Linkage group lg02"/>
</dbReference>
<evidence type="ECO:0000256" key="7">
    <source>
        <dbReference type="ARBA" id="ARBA00023054"/>
    </source>
</evidence>
<evidence type="ECO:0000313" key="11">
    <source>
        <dbReference type="Proteomes" id="UP001085076"/>
    </source>
</evidence>
<evidence type="ECO:0000256" key="8">
    <source>
        <dbReference type="ARBA" id="ARBA00023136"/>
    </source>
</evidence>
<reference evidence="10" key="1">
    <citation type="submission" date="2021-03" db="EMBL/GenBank/DDBJ databases">
        <authorList>
            <person name="Li Z."/>
            <person name="Yang C."/>
        </authorList>
    </citation>
    <scope>NUCLEOTIDE SEQUENCE</scope>
    <source>
        <strain evidence="10">Dzin_1.0</strain>
        <tissue evidence="10">Leaf</tissue>
    </source>
</reference>
<comment type="subcellular location">
    <subcellularLocation>
        <location evidence="1">Membrane</location>
        <topology evidence="1">Single-pass type IV membrane protein</topology>
    </subcellularLocation>
</comment>
<keyword evidence="11" id="KW-1185">Reference proteome</keyword>
<protein>
    <recommendedName>
        <fullName evidence="9">SNARE-complex protein Syntaxin-18 N-terminal domain-containing protein</fullName>
    </recommendedName>
</protein>
<dbReference type="GO" id="GO:0006890">
    <property type="term" value="P:retrograde vesicle-mediated transport, Golgi to endoplasmic reticulum"/>
    <property type="evidence" value="ECO:0007669"/>
    <property type="project" value="TreeGrafter"/>
</dbReference>
<evidence type="ECO:0000256" key="1">
    <source>
        <dbReference type="ARBA" id="ARBA00004211"/>
    </source>
</evidence>
<keyword evidence="5" id="KW-0653">Protein transport</keyword>
<comment type="caution">
    <text evidence="10">The sequence shown here is derived from an EMBL/GenBank/DDBJ whole genome shotgun (WGS) entry which is preliminary data.</text>
</comment>
<evidence type="ECO:0000256" key="3">
    <source>
        <dbReference type="ARBA" id="ARBA00022448"/>
    </source>
</evidence>
<evidence type="ECO:0000313" key="10">
    <source>
        <dbReference type="EMBL" id="KAJ0980897.1"/>
    </source>
</evidence>
<comment type="similarity">
    <text evidence="2">Belongs to the syntaxin family.</text>
</comment>
<evidence type="ECO:0000256" key="2">
    <source>
        <dbReference type="ARBA" id="ARBA00009063"/>
    </source>
</evidence>
<dbReference type="Pfam" id="PF10496">
    <property type="entry name" value="Syntaxin-18_N"/>
    <property type="match status" value="1"/>
</dbReference>
<dbReference type="AlphaFoldDB" id="A0A9D5HM09"/>
<keyword evidence="4" id="KW-0812">Transmembrane</keyword>
<dbReference type="GO" id="GO:0005783">
    <property type="term" value="C:endoplasmic reticulum"/>
    <property type="evidence" value="ECO:0007669"/>
    <property type="project" value="TreeGrafter"/>
</dbReference>
<sequence>MSRSRDRTEDFKDAVRAAALSSGYTESKLAAILASFIMHKAPERKPFTRAALKTLSSINELEHFIVKHRKDYVGFHRTTEQQRDDIEHEVSIFIKSCKDQIDFLKNGIHEEEKNRTARKWLHTRDDGSNADVVAHKHGVVLILSERLHAVTALFDRLRSVRFQDAVNKAMPRRKMHKIGNLKSSEMVEMSALYHLMSTHVLQQAQQIEQLYEQAVAATMNVERANQLIDTKYSHYHYLLFIKNLSRSKSMGSICVPFCSLLWMDLQVVLG</sequence>